<dbReference type="InterPro" id="IPR000158">
    <property type="entry name" value="Cell_div_FtsZ"/>
</dbReference>
<evidence type="ECO:0000256" key="2">
    <source>
        <dbReference type="ARBA" id="ARBA00022490"/>
    </source>
</evidence>
<dbReference type="HAMAP" id="MF_00909">
    <property type="entry name" value="FtsZ"/>
    <property type="match status" value="1"/>
</dbReference>
<accession>E0TBN8</accession>
<evidence type="ECO:0000256" key="4">
    <source>
        <dbReference type="ARBA" id="ARBA00023134"/>
    </source>
</evidence>
<evidence type="ECO:0000313" key="11">
    <source>
        <dbReference type="EMBL" id="ADM09759.1"/>
    </source>
</evidence>
<keyword evidence="5 7" id="KW-0717">Septation</keyword>
<dbReference type="RefSeq" id="WP_013300733.1">
    <property type="nucleotide sequence ID" value="NC_014414.1"/>
</dbReference>
<dbReference type="Gene3D" id="3.40.50.1440">
    <property type="entry name" value="Tubulin/FtsZ, GTPase domain"/>
    <property type="match status" value="1"/>
</dbReference>
<comment type="subunit">
    <text evidence="5">Homodimer. Polymerizes to form a dynamic ring structure in a strictly GTP-dependent manner. Interacts directly with several other division proteins.</text>
</comment>
<dbReference type="STRING" id="314260.PB2503_08519"/>
<dbReference type="eggNOG" id="COG0206">
    <property type="taxonomic scope" value="Bacteria"/>
</dbReference>
<dbReference type="PANTHER" id="PTHR30314:SF3">
    <property type="entry name" value="MITOCHONDRIAL DIVISION PROTEIN FSZA"/>
    <property type="match status" value="1"/>
</dbReference>
<gene>
    <name evidence="5" type="primary">ftsZ</name>
    <name evidence="11" type="ordered locus">PB2503_08519</name>
</gene>
<keyword evidence="12" id="KW-1185">Reference proteome</keyword>
<evidence type="ECO:0000313" key="12">
    <source>
        <dbReference type="Proteomes" id="UP000001302"/>
    </source>
</evidence>
<dbReference type="HOGENOM" id="CLU_024865_0_1_5"/>
<dbReference type="Proteomes" id="UP000001302">
    <property type="component" value="Chromosome"/>
</dbReference>
<comment type="function">
    <text evidence="5 7">Essential cell division protein that forms a contractile ring structure (Z ring) at the future cell division site. The regulation of the ring assembly controls the timing and the location of cell division. One of the functions of the FtsZ ring is to recruit other cell division proteins to the septum to produce a new cell wall between the dividing cells. Binds GTP and shows GTPase activity.</text>
</comment>
<dbReference type="AlphaFoldDB" id="E0TBN8"/>
<dbReference type="GO" id="GO:0051258">
    <property type="term" value="P:protein polymerization"/>
    <property type="evidence" value="ECO:0007669"/>
    <property type="project" value="UniProtKB-UniRule"/>
</dbReference>
<feature type="region of interest" description="Disordered" evidence="8">
    <location>
        <begin position="333"/>
        <end position="378"/>
    </location>
</feature>
<keyword evidence="5 7" id="KW-0131">Cell cycle</keyword>
<keyword evidence="3 5" id="KW-0547">Nucleotide-binding</keyword>
<protein>
    <recommendedName>
        <fullName evidence="5 6">Cell division protein FtsZ</fullName>
    </recommendedName>
</protein>
<feature type="binding site" evidence="5">
    <location>
        <begin position="111"/>
        <end position="113"/>
    </location>
    <ligand>
        <name>GTP</name>
        <dbReference type="ChEBI" id="CHEBI:37565"/>
    </ligand>
</feature>
<reference evidence="12" key="1">
    <citation type="submission" date="2010-08" db="EMBL/GenBank/DDBJ databases">
        <title>Genome sequence of Parvularcula bermudensis HTCC2503.</title>
        <authorList>
            <person name="Kang D.-M."/>
            <person name="Oh H.-M."/>
            <person name="Cho J.-C."/>
        </authorList>
    </citation>
    <scope>NUCLEOTIDE SEQUENCE [LARGE SCALE GENOMIC DNA]</scope>
    <source>
        <strain evidence="12">ATCC BAA-594 / HTCC2503 / KCTC 12087</strain>
    </source>
</reference>
<evidence type="ECO:0000256" key="7">
    <source>
        <dbReference type="RuleBase" id="RU000631"/>
    </source>
</evidence>
<dbReference type="InterPro" id="IPR036525">
    <property type="entry name" value="Tubulin/FtsZ_GTPase_sf"/>
</dbReference>
<dbReference type="PANTHER" id="PTHR30314">
    <property type="entry name" value="CELL DIVISION PROTEIN FTSZ-RELATED"/>
    <property type="match status" value="1"/>
</dbReference>
<comment type="subcellular location">
    <subcellularLocation>
        <location evidence="5">Cytoplasm</location>
    </subcellularLocation>
    <text evidence="5">Assembles at midcell at the inner surface of the cytoplasmic membrane.</text>
</comment>
<dbReference type="EMBL" id="CP002156">
    <property type="protein sequence ID" value="ADM09759.1"/>
    <property type="molecule type" value="Genomic_DNA"/>
</dbReference>
<dbReference type="FunFam" id="3.40.50.1440:FF:000001">
    <property type="entry name" value="Cell division protein FtsZ"/>
    <property type="match status" value="1"/>
</dbReference>
<evidence type="ECO:0000256" key="5">
    <source>
        <dbReference type="HAMAP-Rule" id="MF_00909"/>
    </source>
</evidence>
<dbReference type="GO" id="GO:0005525">
    <property type="term" value="F:GTP binding"/>
    <property type="evidence" value="ECO:0007669"/>
    <property type="project" value="UniProtKB-UniRule"/>
</dbReference>
<sequence length="470" mass="49314">MPLNLTAPDLTELSPRISVIGVGGAGGNAVNNMIEAELDGVEFIVANTDAQAVGLAKAQHRLQLGTSTTRGLGAGSRPDVGREAAMESLDEVMDLIDGANMLFITAGMGGGTGTGAAPVIAEAARDRGILTVGVVTKPFQFEGARRMRIAEAGIEELQDKVDTLLIIPNQNLFRLADENTTFADAFGMADQVLHQGVRGITDLMIVPGLINLDFADVRSVMSEMGKAMMGTGESSGEGRATEAAQAAISNPLLDETSMKGARGVLINITGGLDMKLFEVDEAANRIRAEVDPDANIIVGSTFNQELQGTMRVSVVATGIERATAPAEIVTTTARASTSGDQRAAQAGTSATVTAGRAPAPVSDGRSGRPVPPEPPIGEVHDRIRRMLTEDAPVPLKPEQALPEQKPNPFRKSAATTIDQAIGLLKETFVKGVGPSEAEGIRPTPVTRDAFADHEEEDLDIPAFLRKQAQK</sequence>
<dbReference type="KEGG" id="pbr:PB2503_08519"/>
<dbReference type="GO" id="GO:0032153">
    <property type="term" value="C:cell division site"/>
    <property type="evidence" value="ECO:0007669"/>
    <property type="project" value="UniProtKB-UniRule"/>
</dbReference>
<dbReference type="SUPFAM" id="SSF55307">
    <property type="entry name" value="Tubulin C-terminal domain-like"/>
    <property type="match status" value="1"/>
</dbReference>
<dbReference type="SUPFAM" id="SSF52490">
    <property type="entry name" value="Tubulin nucleotide-binding domain-like"/>
    <property type="match status" value="1"/>
</dbReference>
<feature type="binding site" evidence="5">
    <location>
        <position position="190"/>
    </location>
    <ligand>
        <name>GTP</name>
        <dbReference type="ChEBI" id="CHEBI:37565"/>
    </ligand>
</feature>
<dbReference type="PROSITE" id="PS01135">
    <property type="entry name" value="FTSZ_2"/>
    <property type="match status" value="1"/>
</dbReference>
<dbReference type="Gene3D" id="3.30.1330.20">
    <property type="entry name" value="Tubulin/FtsZ, C-terminal domain"/>
    <property type="match status" value="1"/>
</dbReference>
<keyword evidence="5 7" id="KW-0132">Cell division</keyword>
<evidence type="ECO:0000256" key="3">
    <source>
        <dbReference type="ARBA" id="ARBA00022741"/>
    </source>
</evidence>
<evidence type="ECO:0000259" key="9">
    <source>
        <dbReference type="SMART" id="SM00864"/>
    </source>
</evidence>
<feature type="domain" description="Tubulin/FtsZ GTPase" evidence="9">
    <location>
        <begin position="16"/>
        <end position="208"/>
    </location>
</feature>
<dbReference type="InterPro" id="IPR045061">
    <property type="entry name" value="FtsZ/CetZ"/>
</dbReference>
<feature type="domain" description="Tubulin/FtsZ 2-layer sandwich" evidence="10">
    <location>
        <begin position="210"/>
        <end position="328"/>
    </location>
</feature>
<dbReference type="SMART" id="SM00865">
    <property type="entry name" value="Tubulin_C"/>
    <property type="match status" value="1"/>
</dbReference>
<dbReference type="PRINTS" id="PR00423">
    <property type="entry name" value="CELLDVISFTSZ"/>
</dbReference>
<dbReference type="GO" id="GO:0043093">
    <property type="term" value="P:FtsZ-dependent cytokinesis"/>
    <property type="evidence" value="ECO:0007669"/>
    <property type="project" value="UniProtKB-UniRule"/>
</dbReference>
<dbReference type="Pfam" id="PF00091">
    <property type="entry name" value="Tubulin"/>
    <property type="match status" value="1"/>
</dbReference>
<dbReference type="Pfam" id="PF12327">
    <property type="entry name" value="FtsZ_C"/>
    <property type="match status" value="1"/>
</dbReference>
<dbReference type="InterPro" id="IPR003008">
    <property type="entry name" value="Tubulin_FtsZ_GTPase"/>
</dbReference>
<evidence type="ECO:0000256" key="6">
    <source>
        <dbReference type="NCBIfam" id="TIGR00065"/>
    </source>
</evidence>
<dbReference type="OrthoDB" id="9813375at2"/>
<dbReference type="InterPro" id="IPR024757">
    <property type="entry name" value="FtsZ_C"/>
</dbReference>
<dbReference type="InterPro" id="IPR018316">
    <property type="entry name" value="Tubulin/FtsZ_2-layer-sand-dom"/>
</dbReference>
<dbReference type="FunFam" id="3.30.1330.20:FF:000011">
    <property type="entry name" value="Cell division protein FtsZ"/>
    <property type="match status" value="1"/>
</dbReference>
<dbReference type="SMART" id="SM00864">
    <property type="entry name" value="Tubulin"/>
    <property type="match status" value="1"/>
</dbReference>
<comment type="similarity">
    <text evidence="1 5 7">Belongs to the FtsZ family.</text>
</comment>
<dbReference type="InterPro" id="IPR037103">
    <property type="entry name" value="Tubulin/FtsZ-like_C"/>
</dbReference>
<evidence type="ECO:0000256" key="1">
    <source>
        <dbReference type="ARBA" id="ARBA00009690"/>
    </source>
</evidence>
<dbReference type="CDD" id="cd02201">
    <property type="entry name" value="FtsZ_type1"/>
    <property type="match status" value="1"/>
</dbReference>
<dbReference type="NCBIfam" id="TIGR00065">
    <property type="entry name" value="ftsZ"/>
    <property type="match status" value="1"/>
</dbReference>
<organism evidence="11 12">
    <name type="scientific">Parvularcula bermudensis (strain ATCC BAA-594 / HTCC2503 / KCTC 12087)</name>
    <dbReference type="NCBI Taxonomy" id="314260"/>
    <lineage>
        <taxon>Bacteria</taxon>
        <taxon>Pseudomonadati</taxon>
        <taxon>Pseudomonadota</taxon>
        <taxon>Alphaproteobacteria</taxon>
        <taxon>Parvularculales</taxon>
        <taxon>Parvularculaceae</taxon>
        <taxon>Parvularcula</taxon>
    </lineage>
</organism>
<reference evidence="11 12" key="2">
    <citation type="journal article" date="2011" name="J. Bacteriol.">
        <title>Complete genome sequence of strain HTCC2503T of Parvularcula bermudensis, the type species of the order "Parvularculales" in the class Alphaproteobacteria.</title>
        <authorList>
            <person name="Oh H.M."/>
            <person name="Kang I."/>
            <person name="Vergin K.L."/>
            <person name="Kang D."/>
            <person name="Rhee K.H."/>
            <person name="Giovannoni S.J."/>
            <person name="Cho J.C."/>
        </authorList>
    </citation>
    <scope>NUCLEOTIDE SEQUENCE [LARGE SCALE GENOMIC DNA]</scope>
    <source>
        <strain evidence="12">ATCC BAA-594 / HTCC2503 / KCTC 12087</strain>
    </source>
</reference>
<proteinExistence type="inferred from homology"/>
<feature type="binding site" evidence="5">
    <location>
        <begin position="24"/>
        <end position="28"/>
    </location>
    <ligand>
        <name>GTP</name>
        <dbReference type="ChEBI" id="CHEBI:37565"/>
    </ligand>
</feature>
<feature type="binding site" evidence="5">
    <location>
        <position position="146"/>
    </location>
    <ligand>
        <name>GTP</name>
        <dbReference type="ChEBI" id="CHEBI:37565"/>
    </ligand>
</feature>
<dbReference type="InterPro" id="IPR020805">
    <property type="entry name" value="Cell_div_FtsZ_CS"/>
</dbReference>
<name>E0TBN8_PARBH</name>
<keyword evidence="4 5" id="KW-0342">GTP-binding</keyword>
<feature type="binding site" evidence="5">
    <location>
        <position position="142"/>
    </location>
    <ligand>
        <name>GTP</name>
        <dbReference type="ChEBI" id="CHEBI:37565"/>
    </ligand>
</feature>
<keyword evidence="2 5" id="KW-0963">Cytoplasm</keyword>
<dbReference type="InterPro" id="IPR008280">
    <property type="entry name" value="Tub_FtsZ_C"/>
</dbReference>
<evidence type="ECO:0000256" key="8">
    <source>
        <dbReference type="SAM" id="MobiDB-lite"/>
    </source>
</evidence>
<evidence type="ECO:0000259" key="10">
    <source>
        <dbReference type="SMART" id="SM00865"/>
    </source>
</evidence>
<dbReference type="GO" id="GO:0005737">
    <property type="term" value="C:cytoplasm"/>
    <property type="evidence" value="ECO:0007669"/>
    <property type="project" value="UniProtKB-SubCell"/>
</dbReference>
<dbReference type="GO" id="GO:0000917">
    <property type="term" value="P:division septum assembly"/>
    <property type="evidence" value="ECO:0007669"/>
    <property type="project" value="UniProtKB-KW"/>
</dbReference>
<dbReference type="GO" id="GO:0003924">
    <property type="term" value="F:GTPase activity"/>
    <property type="evidence" value="ECO:0007669"/>
    <property type="project" value="UniProtKB-UniRule"/>
</dbReference>
<feature type="compositionally biased region" description="Polar residues" evidence="8">
    <location>
        <begin position="333"/>
        <end position="352"/>
    </location>
</feature>